<dbReference type="InterPro" id="IPR007326">
    <property type="entry name" value="Lipoprotein-assoc_dom"/>
</dbReference>
<evidence type="ECO:0000313" key="10">
    <source>
        <dbReference type="EMBL" id="OAB48875.1"/>
    </source>
</evidence>
<comment type="catalytic activity">
    <reaction evidence="1">
        <text>a 1,2-diacyl-sn-glycero-3-phospho-(1D-myo-inositol) = 1D-myo-inositol 1,2-cyclic phosphate + a 1,2-diacyl-sn-glycerol</text>
        <dbReference type="Rhea" id="RHEA:17093"/>
        <dbReference type="ChEBI" id="CHEBI:17815"/>
        <dbReference type="ChEBI" id="CHEBI:57880"/>
        <dbReference type="ChEBI" id="CHEBI:58484"/>
        <dbReference type="EC" id="4.6.1.13"/>
    </reaction>
</comment>
<evidence type="ECO:0000256" key="5">
    <source>
        <dbReference type="ARBA" id="ARBA00030782"/>
    </source>
</evidence>
<keyword evidence="7" id="KW-0812">Transmembrane</keyword>
<dbReference type="PANTHER" id="PTHR13593:SF113">
    <property type="entry name" value="SI:DKEY-266F7.9"/>
    <property type="match status" value="1"/>
</dbReference>
<evidence type="ECO:0000256" key="6">
    <source>
        <dbReference type="SAM" id="Coils"/>
    </source>
</evidence>
<accession>A0A168RDN4</accession>
<dbReference type="PATRIC" id="fig|29557.3.peg.369"/>
<dbReference type="InterPro" id="IPR017946">
    <property type="entry name" value="PLC-like_Pdiesterase_TIM-brl"/>
</dbReference>
<dbReference type="OrthoDB" id="401457at2"/>
<dbReference type="InterPro" id="IPR051057">
    <property type="entry name" value="PI-PLC_domain"/>
</dbReference>
<dbReference type="RefSeq" id="WP_063626168.1">
    <property type="nucleotide sequence ID" value="NZ_LVLH01000034.1"/>
</dbReference>
<dbReference type="EC" id="4.6.1.13" evidence="2"/>
<dbReference type="GO" id="GO:0006629">
    <property type="term" value="P:lipid metabolic process"/>
    <property type="evidence" value="ECO:0007669"/>
    <property type="project" value="InterPro"/>
</dbReference>
<sequence>MSKKIKTLLTLSSIIFPLTTIISVSTIPSQSVPENDLNQASSVDVTDTRLQFNDWMKYVDGNKRLTDLSIPGTHDAAMFDGSGFAWKFGGKAWAKTQSRNIATQLKSGIRFFDIRISNNMWIYHGAAASSLSFDAFLNEIKNFLKRYPSETVIMRYKDENANIQRMSDQDRAKWRAKIYAAFLKDGIRDIVYQNETNEWFTNPTLNELRGKLYVMDNMHHLILEHNKDFGTIWNPGVHIIQDQYETDENVKLNLVKEFLNISNNDDEDKDRLIVNFTSRSKGGSQPHATARPINKNILEYLNNNQQILRTGIIVFDFPGDSLLKRIIKTNYVYTQRELNREDIHPHVSLSLRTPTEGNNFIEYSGDATDFNFKLNIKDENGQVNQILTGTIDSNAGKIIFDYEFSKNENVELNYFKRTEPNQYYTIPQLYNTGSEEFRVNPDLTIDRLFDLLVAKINEEINYLNNFTNLSVYQNTLDYFTNLKVEITKLKTERKAPISITKEKLTNWGEEFNSNKTKINLALEKLKNLLDIINKLNPIITTENQNLLNQILEAKLNEYLNQKDSNDLDTFNNNFDTRLISKLNTVFDLQSDINTYNNQFLETNWILFDNKKWAFDFYLKQIETYKNNCNNSLNIKLTNYLNSQITINTDNLEEINNQILDFYNDKKIKINSFNSAIVNATYLKDAQKNSFENDFIATFKLEDIDFSKWNQLINKVNELNNLTKKANEIIANDSSYKQEEEYHWSTEELKEQYLNNLQKIQNYFISSKVEYLSANLKDWIDLDGTIKKKIQKYFEKIVTEKNNKIQAISQMEYLLDFQKNNYKNEVNNTFILERISSIFDIAVQKNLQNSEDFKTIQKKEYLNNVQKTALLNDLKTSENDKNYQNKLRDILTFDLEIKDKKTNLNFYENYLQESNYIYSATELKNAYNQALNSIKRLLIDNENNFTLNDLMTTWEQLIQASNNLNGNDNFESAKNDLVEKLRTNFYNNLRQNQNTSLLNKAEALENFDNLKTLQRLIVDLNLKMLQINELLSESTSVKAENDFIYATKQNQNAYNEVIIETQNNLNQNVILDTNEIQNSITSIILVKNSLNGTNRYNQELEHLNNQNLNISFRDDVNLIKSADEIQLSDLIIESIPNMQVLNLNISSFNLNDGTLEISYQLESNLENLNNLRSNEKVQNLQALSEIQRLEYLINTPNNISFDYPNKENILVTNVNKEQIIKNTSNLNQAKVVIDSLSFIDENDKSLIINYYLQSTKNNLFKTNIKQEILSGFASIYDLKQKEIDNFATSNLIFNANSSLLPSYLAQNLNLINLRTNQNDYVLKIKEILAFNDLEGKLKIKYQIQSQVKERLLVSKDYEIELTGYLTELNRINNLLASLTDVNLSFNFEKNHYLASEQIDKNSYQLNPNIQTENVALQINTINSNDALGINTLNLNLTSTRKKNQLIYNYDSQNLVAIQSNNKNVNIEGFITTENNIKEKRSQEKARLNAINLNFDVNDKSNLLASEISQKRVIQTSNLDNETNYEIVNLTNVDDIEGQIDVEYYVTSAKNGVYQDLKSDLKTFRINGFLTEKNRLNELLKIQIPSVSLIGINKENYQNFLPSEVFDRLEYRFDNSTAKLSIESLSYDDLIGQIHIDYKLKSLRNNLENVVSSLNNNLTIDGFETKAKRREKELNLLTIEDLKTQYGFNLTYNNKDRTLASNVKANDSNWIKEISNLEISDFQIVNFDDINGILNVKFRLIDHQNDYEAISDYKSMELILFMTESQRLNNLLTSQEINKTINFVYDNPNNLWLSILENQKEGLLNNLENQYFNFAITNENENQAKIKLLDIQFDENLAALNLIYTLISTRDNLTNISATQKQNYLIKNFKTNWTEKTKEAINNLKFLQKVNGIDEQKYNEYIETFEQIDSKTKYETQDEILAEIEKLLANYRVQQKQEELRNAWENAKNAINNYVVEGLIQIKNNLISVTDAVANNLNSDDLEILEQSIQDLNSIMLDSAQIKLQWDTLIAEIKHLININSTEILNYSYELNDVYTLWNTKTNVDLNTLNVTKLNIFKDEINQIIVAFNKQKSQLLEEKNAILTSNSEIIDSLKLNKNQKNVLKNRTNIETHLDDLKLYQTFIIEYQKTLNSFVKNHLNAKQFEIANKQIQNITNMNELNDFQTENIELNNEMGILNQTLNTIEQNIQNNKKLQEKFSNLKNELQIDDLDTSEEVKLANQKLNEFLKNENVKNSKSRNWIPITLGSIFGTLGLTATAGSFGFFKWIKYKKLKK</sequence>
<feature type="domain" description="Phosphatidylinositol-specific phospholipase C X" evidence="9">
    <location>
        <begin position="59"/>
        <end position="217"/>
    </location>
</feature>
<dbReference type="SUPFAM" id="SSF51695">
    <property type="entry name" value="PLC-like phosphodiesterases"/>
    <property type="match status" value="1"/>
</dbReference>
<evidence type="ECO:0000256" key="2">
    <source>
        <dbReference type="ARBA" id="ARBA00012581"/>
    </source>
</evidence>
<organism evidence="10 11">
    <name type="scientific">Mycoplasmopsis gallinarum</name>
    <dbReference type="NCBI Taxonomy" id="29557"/>
    <lineage>
        <taxon>Bacteria</taxon>
        <taxon>Bacillati</taxon>
        <taxon>Mycoplasmatota</taxon>
        <taxon>Mycoplasmoidales</taxon>
        <taxon>Metamycoplasmataceae</taxon>
        <taxon>Mycoplasmopsis</taxon>
    </lineage>
</organism>
<dbReference type="Pfam" id="PF04200">
    <property type="entry name" value="Lipoprotein_17"/>
    <property type="match status" value="3"/>
</dbReference>
<dbReference type="Proteomes" id="UP000076983">
    <property type="component" value="Unassembled WGS sequence"/>
</dbReference>
<keyword evidence="11" id="KW-1185">Reference proteome</keyword>
<keyword evidence="8" id="KW-0732">Signal</keyword>
<proteinExistence type="predicted"/>
<dbReference type="InterPro" id="IPR000909">
    <property type="entry name" value="PLipase_C_PInositol-sp_X_dom"/>
</dbReference>
<reference evidence="10 11" key="1">
    <citation type="submission" date="2016-03" db="EMBL/GenBank/DDBJ databases">
        <title>Genome sequence of Mycoplasma gallinarum strain Mgn_IPT.</title>
        <authorList>
            <person name="Yacoub E."/>
            <person name="Sirand-Pugnet P."/>
            <person name="Barre A."/>
            <person name="Maurier F."/>
            <person name="Blanchard A."/>
            <person name="Ben Abdelmoumen B.M."/>
        </authorList>
    </citation>
    <scope>NUCLEOTIDE SEQUENCE [LARGE SCALE GENOMIC DNA]</scope>
    <source>
        <strain evidence="10 11">Mgn_IPT</strain>
    </source>
</reference>
<feature type="transmembrane region" description="Helical" evidence="7">
    <location>
        <begin position="2237"/>
        <end position="2261"/>
    </location>
</feature>
<evidence type="ECO:0000256" key="7">
    <source>
        <dbReference type="SAM" id="Phobius"/>
    </source>
</evidence>
<comment type="caution">
    <text evidence="10">The sequence shown here is derived from an EMBL/GenBank/DDBJ whole genome shotgun (WGS) entry which is preliminary data.</text>
</comment>
<evidence type="ECO:0000256" key="8">
    <source>
        <dbReference type="SAM" id="SignalP"/>
    </source>
</evidence>
<evidence type="ECO:0000256" key="1">
    <source>
        <dbReference type="ARBA" id="ARBA00001316"/>
    </source>
</evidence>
<protein>
    <recommendedName>
        <fullName evidence="3">1-phosphatidylinositol phosphodiesterase</fullName>
        <ecNumber evidence="2">4.6.1.13</ecNumber>
    </recommendedName>
    <alternativeName>
        <fullName evidence="4">Phosphatidylinositol diacylglycerol-lyase</fullName>
    </alternativeName>
    <alternativeName>
        <fullName evidence="5">Phosphatidylinositol-specific phospholipase C</fullName>
    </alternativeName>
</protein>
<keyword evidence="7" id="KW-1133">Transmembrane helix</keyword>
<keyword evidence="6" id="KW-0175">Coiled coil</keyword>
<dbReference type="Gene3D" id="1.20.120.1850">
    <property type="entry name" value="Ebh helix bundles repeating unit (S and A modules)"/>
    <property type="match status" value="2"/>
</dbReference>
<keyword evidence="7" id="KW-0472">Membrane</keyword>
<feature type="signal peptide" evidence="8">
    <location>
        <begin position="1"/>
        <end position="22"/>
    </location>
</feature>
<dbReference type="PANTHER" id="PTHR13593">
    <property type="match status" value="1"/>
</dbReference>
<dbReference type="GO" id="GO:0004436">
    <property type="term" value="F:phosphatidylinositol diacylglycerol-lyase activity"/>
    <property type="evidence" value="ECO:0007669"/>
    <property type="project" value="UniProtKB-EC"/>
</dbReference>
<dbReference type="SMART" id="SM00148">
    <property type="entry name" value="PLCXc"/>
    <property type="match status" value="1"/>
</dbReference>
<name>A0A168RDN4_9BACT</name>
<dbReference type="PROSITE" id="PS50007">
    <property type="entry name" value="PIPLC_X_DOMAIN"/>
    <property type="match status" value="1"/>
</dbReference>
<dbReference type="STRING" id="29557.MGALLINA_03780"/>
<dbReference type="GO" id="GO:0008081">
    <property type="term" value="F:phosphoric diester hydrolase activity"/>
    <property type="evidence" value="ECO:0007669"/>
    <property type="project" value="InterPro"/>
</dbReference>
<feature type="coiled-coil region" evidence="6">
    <location>
        <begin position="2157"/>
        <end position="2208"/>
    </location>
</feature>
<dbReference type="Gene3D" id="3.20.20.190">
    <property type="entry name" value="Phosphatidylinositol (PI) phosphodiesterase"/>
    <property type="match status" value="1"/>
</dbReference>
<evidence type="ECO:0000256" key="3">
    <source>
        <dbReference type="ARBA" id="ARBA00019758"/>
    </source>
</evidence>
<gene>
    <name evidence="10" type="ORF">MGALLINA_03780</name>
</gene>
<dbReference type="EMBL" id="LVLH01000034">
    <property type="protein sequence ID" value="OAB48875.1"/>
    <property type="molecule type" value="Genomic_DNA"/>
</dbReference>
<evidence type="ECO:0000259" key="9">
    <source>
        <dbReference type="SMART" id="SM00148"/>
    </source>
</evidence>
<evidence type="ECO:0000313" key="11">
    <source>
        <dbReference type="Proteomes" id="UP000076983"/>
    </source>
</evidence>
<evidence type="ECO:0000256" key="4">
    <source>
        <dbReference type="ARBA" id="ARBA00030474"/>
    </source>
</evidence>
<feature type="chain" id="PRO_5007900038" description="1-phosphatidylinositol phosphodiesterase" evidence="8">
    <location>
        <begin position="23"/>
        <end position="2271"/>
    </location>
</feature>